<protein>
    <submittedName>
        <fullName evidence="1">Uncharacterized protein</fullName>
    </submittedName>
</protein>
<reference evidence="1" key="1">
    <citation type="submission" date="2021-02" db="EMBL/GenBank/DDBJ databases">
        <authorList>
            <consortium name="DOE Joint Genome Institute"/>
            <person name="Ahrendt S."/>
            <person name="Looney B.P."/>
            <person name="Miyauchi S."/>
            <person name="Morin E."/>
            <person name="Drula E."/>
            <person name="Courty P.E."/>
            <person name="Chicoki N."/>
            <person name="Fauchery L."/>
            <person name="Kohler A."/>
            <person name="Kuo A."/>
            <person name="Labutti K."/>
            <person name="Pangilinan J."/>
            <person name="Lipzen A."/>
            <person name="Riley R."/>
            <person name="Andreopoulos W."/>
            <person name="He G."/>
            <person name="Johnson J."/>
            <person name="Barry K.W."/>
            <person name="Grigoriev I.V."/>
            <person name="Nagy L."/>
            <person name="Hibbett D."/>
            <person name="Henrissat B."/>
            <person name="Matheny P.B."/>
            <person name="Labbe J."/>
            <person name="Martin F."/>
        </authorList>
    </citation>
    <scope>NUCLEOTIDE SEQUENCE</scope>
    <source>
        <strain evidence="1">FP105234-sp</strain>
    </source>
</reference>
<reference evidence="1" key="2">
    <citation type="journal article" date="2022" name="New Phytol.">
        <title>Evolutionary transition to the ectomycorrhizal habit in the genomes of a hyperdiverse lineage of mushroom-forming fungi.</title>
        <authorList>
            <person name="Looney B."/>
            <person name="Miyauchi S."/>
            <person name="Morin E."/>
            <person name="Drula E."/>
            <person name="Courty P.E."/>
            <person name="Kohler A."/>
            <person name="Kuo A."/>
            <person name="LaButti K."/>
            <person name="Pangilinan J."/>
            <person name="Lipzen A."/>
            <person name="Riley R."/>
            <person name="Andreopoulos W."/>
            <person name="He G."/>
            <person name="Johnson J."/>
            <person name="Nolan M."/>
            <person name="Tritt A."/>
            <person name="Barry K.W."/>
            <person name="Grigoriev I.V."/>
            <person name="Nagy L.G."/>
            <person name="Hibbett D."/>
            <person name="Henrissat B."/>
            <person name="Matheny P.B."/>
            <person name="Labbe J."/>
            <person name="Martin F.M."/>
        </authorList>
    </citation>
    <scope>NUCLEOTIDE SEQUENCE</scope>
    <source>
        <strain evidence="1">FP105234-sp</strain>
    </source>
</reference>
<comment type="caution">
    <text evidence="1">The sequence shown here is derived from an EMBL/GenBank/DDBJ whole genome shotgun (WGS) entry which is preliminary data.</text>
</comment>
<name>A0ACB8RVC0_9AGAM</name>
<accession>A0ACB8RVC0</accession>
<proteinExistence type="predicted"/>
<organism evidence="1 2">
    <name type="scientific">Auriscalpium vulgare</name>
    <dbReference type="NCBI Taxonomy" id="40419"/>
    <lineage>
        <taxon>Eukaryota</taxon>
        <taxon>Fungi</taxon>
        <taxon>Dikarya</taxon>
        <taxon>Basidiomycota</taxon>
        <taxon>Agaricomycotina</taxon>
        <taxon>Agaricomycetes</taxon>
        <taxon>Russulales</taxon>
        <taxon>Auriscalpiaceae</taxon>
        <taxon>Auriscalpium</taxon>
    </lineage>
</organism>
<gene>
    <name evidence="1" type="ORF">FA95DRAFT_1558668</name>
</gene>
<sequence>MSVGSESALPWGIPSLIPENRVRVNYKVIPSDAFVASPEYPDFQRSLGASSLAEIAAAARLWEELLDRNRDSFLLLRVADVRNVLNSKFTALRLYREAQQTVGAQGDPRFDQWLDTFEKETVAAMTQNQSIWNKAAIAASQRWKSIVGAPLPYIRLPKAHLQQLQSRCASLGSTSEPLYRAYLNLHCIETNVIEGAFVLGDVAIKRLIKTGFFDPEATILHPYEVGSSGDVQDCSTIINILKDTRTALDEVIERVSAERFELTSTAVCHLHAILMRSCRVLCVSSPGSAPRLTYTNVGQTRQATKTNVTIQTSQKTYIQFCPHAAVDRELDAVAKVITDPELKNKHDPFAFAAYISDLFVSVHPFEDGNGRMSRLLASIPLLEAGLPPLSISLSAKLRYHQHLNAVRAARDGDYELLAKFLFDTTLASIGFVMENR</sequence>
<dbReference type="EMBL" id="MU275896">
    <property type="protein sequence ID" value="KAI0047890.1"/>
    <property type="molecule type" value="Genomic_DNA"/>
</dbReference>
<dbReference type="Proteomes" id="UP000814033">
    <property type="component" value="Unassembled WGS sequence"/>
</dbReference>
<evidence type="ECO:0000313" key="1">
    <source>
        <dbReference type="EMBL" id="KAI0047890.1"/>
    </source>
</evidence>
<evidence type="ECO:0000313" key="2">
    <source>
        <dbReference type="Proteomes" id="UP000814033"/>
    </source>
</evidence>
<keyword evidence="2" id="KW-1185">Reference proteome</keyword>